<name>A0A3S4R5B2_9GAMM</name>
<accession>A0A3S4R5B2</accession>
<evidence type="ECO:0000256" key="3">
    <source>
        <dbReference type="SAM" id="Phobius"/>
    </source>
</evidence>
<protein>
    <submittedName>
        <fullName evidence="4">Uncharacterized protein</fullName>
    </submittedName>
</protein>
<dbReference type="EMBL" id="LR134343">
    <property type="protein sequence ID" value="VEG13190.1"/>
    <property type="molecule type" value="Genomic_DNA"/>
</dbReference>
<organism evidence="4 5">
    <name type="scientific">Moraxella cuniculi</name>
    <dbReference type="NCBI Taxonomy" id="34061"/>
    <lineage>
        <taxon>Bacteria</taxon>
        <taxon>Pseudomonadati</taxon>
        <taxon>Pseudomonadota</taxon>
        <taxon>Gammaproteobacteria</taxon>
        <taxon>Moraxellales</taxon>
        <taxon>Moraxellaceae</taxon>
        <taxon>Moraxella</taxon>
    </lineage>
</organism>
<dbReference type="RefSeq" id="WP_227543382.1">
    <property type="nucleotide sequence ID" value="NZ_LR134343.1"/>
</dbReference>
<feature type="region of interest" description="Disordered" evidence="2">
    <location>
        <begin position="1"/>
        <end position="23"/>
    </location>
</feature>
<evidence type="ECO:0000313" key="5">
    <source>
        <dbReference type="Proteomes" id="UP000274100"/>
    </source>
</evidence>
<evidence type="ECO:0000256" key="1">
    <source>
        <dbReference type="SAM" id="Coils"/>
    </source>
</evidence>
<reference evidence="4 5" key="1">
    <citation type="submission" date="2018-12" db="EMBL/GenBank/DDBJ databases">
        <authorList>
            <consortium name="Pathogen Informatics"/>
        </authorList>
    </citation>
    <scope>NUCLEOTIDE SEQUENCE [LARGE SCALE GENOMIC DNA]</scope>
    <source>
        <strain evidence="4 5">NCTC10297</strain>
    </source>
</reference>
<proteinExistence type="predicted"/>
<keyword evidence="3" id="KW-0812">Transmembrane</keyword>
<keyword evidence="1" id="KW-0175">Coiled coil</keyword>
<keyword evidence="3" id="KW-1133">Transmembrane helix</keyword>
<sequence length="233" mass="25429">MTTNTPNALQTQTPQNDSEQQPAGGIVSRSLIGVVLIFIESAIALMLRLDPKLRQLAYPLAKAGTVVCIRSYLPHTTIYATFGYRGVLLDSQLPANVNADITVNAYSFQLVNALINHSPSHIESLQIRGEAVMVENFKAFLLRVGVGGAIQNLITKFTGNQKPKPTAESQAKQNSDYQQKIAEQAERIDTLSTENKRLSIQLAELASKQKSTFVAMIVAAFAAIVSTVLHFFI</sequence>
<dbReference type="AlphaFoldDB" id="A0A3S4R5B2"/>
<dbReference type="KEGG" id="mcun:NCTC10297_01152"/>
<feature type="transmembrane region" description="Helical" evidence="3">
    <location>
        <begin position="213"/>
        <end position="232"/>
    </location>
</feature>
<feature type="transmembrane region" description="Helical" evidence="3">
    <location>
        <begin position="26"/>
        <end position="47"/>
    </location>
</feature>
<gene>
    <name evidence="4" type="ORF">NCTC10297_01152</name>
</gene>
<keyword evidence="3" id="KW-0472">Membrane</keyword>
<feature type="compositionally biased region" description="Polar residues" evidence="2">
    <location>
        <begin position="1"/>
        <end position="21"/>
    </location>
</feature>
<dbReference type="Proteomes" id="UP000274100">
    <property type="component" value="Chromosome"/>
</dbReference>
<feature type="coiled-coil region" evidence="1">
    <location>
        <begin position="167"/>
        <end position="208"/>
    </location>
</feature>
<evidence type="ECO:0000313" key="4">
    <source>
        <dbReference type="EMBL" id="VEG13190.1"/>
    </source>
</evidence>
<evidence type="ECO:0000256" key="2">
    <source>
        <dbReference type="SAM" id="MobiDB-lite"/>
    </source>
</evidence>